<organism evidence="1">
    <name type="scientific">marine sediment metagenome</name>
    <dbReference type="NCBI Taxonomy" id="412755"/>
    <lineage>
        <taxon>unclassified sequences</taxon>
        <taxon>metagenomes</taxon>
        <taxon>ecological metagenomes</taxon>
    </lineage>
</organism>
<evidence type="ECO:0000313" key="1">
    <source>
        <dbReference type="EMBL" id="KKM64366.1"/>
    </source>
</evidence>
<accession>A0A0F9JPP7</accession>
<dbReference type="AlphaFoldDB" id="A0A0F9JPP7"/>
<gene>
    <name evidence="1" type="ORF">LCGC14_1502130</name>
</gene>
<reference evidence="1" key="1">
    <citation type="journal article" date="2015" name="Nature">
        <title>Complex archaea that bridge the gap between prokaryotes and eukaryotes.</title>
        <authorList>
            <person name="Spang A."/>
            <person name="Saw J.H."/>
            <person name="Jorgensen S.L."/>
            <person name="Zaremba-Niedzwiedzka K."/>
            <person name="Martijn J."/>
            <person name="Lind A.E."/>
            <person name="van Eijk R."/>
            <person name="Schleper C."/>
            <person name="Guy L."/>
            <person name="Ettema T.J."/>
        </authorList>
    </citation>
    <scope>NUCLEOTIDE SEQUENCE</scope>
</reference>
<protein>
    <submittedName>
        <fullName evidence="1">Uncharacterized protein</fullName>
    </submittedName>
</protein>
<comment type="caution">
    <text evidence="1">The sequence shown here is derived from an EMBL/GenBank/DDBJ whole genome shotgun (WGS) entry which is preliminary data.</text>
</comment>
<sequence>MTSEEVQQEEVEEKVVDTRSHYAKYKKAHKKYEASEKGQIARKRYMTSDKGVAARKRYMKKRYEENKAILKAAREAGIDGRTE</sequence>
<name>A0A0F9JPP7_9ZZZZ</name>
<dbReference type="EMBL" id="LAZR01010915">
    <property type="protein sequence ID" value="KKM64366.1"/>
    <property type="molecule type" value="Genomic_DNA"/>
</dbReference>
<proteinExistence type="predicted"/>